<comment type="caution">
    <text evidence="6">The sequence shown here is derived from an EMBL/GenBank/DDBJ whole genome shotgun (WGS) entry which is preliminary data.</text>
</comment>
<evidence type="ECO:0000259" key="4">
    <source>
        <dbReference type="Pfam" id="PF02678"/>
    </source>
</evidence>
<dbReference type="OrthoDB" id="321327at2"/>
<evidence type="ECO:0000256" key="1">
    <source>
        <dbReference type="ARBA" id="ARBA00008416"/>
    </source>
</evidence>
<organism evidence="6 7">
    <name type="scientific">Comamonas terrigena</name>
    <dbReference type="NCBI Taxonomy" id="32013"/>
    <lineage>
        <taxon>Bacteria</taxon>
        <taxon>Pseudomonadati</taxon>
        <taxon>Pseudomonadota</taxon>
        <taxon>Betaproteobacteria</taxon>
        <taxon>Burkholderiales</taxon>
        <taxon>Comamonadaceae</taxon>
        <taxon>Comamonas</taxon>
    </lineage>
</organism>
<feature type="binding site" evidence="2">
    <location>
        <position position="64"/>
    </location>
    <ligand>
        <name>Fe cation</name>
        <dbReference type="ChEBI" id="CHEBI:24875"/>
    </ligand>
</feature>
<dbReference type="GO" id="GO:0046872">
    <property type="term" value="F:metal ion binding"/>
    <property type="evidence" value="ECO:0007669"/>
    <property type="project" value="UniProtKB-KW"/>
</dbReference>
<name>A0A2A7UVS7_COMTR</name>
<evidence type="ECO:0000256" key="2">
    <source>
        <dbReference type="PIRSR" id="PIRSR006232-1"/>
    </source>
</evidence>
<keyword evidence="7" id="KW-1185">Reference proteome</keyword>
<proteinExistence type="inferred from homology"/>
<comment type="similarity">
    <text evidence="1 3">Belongs to the pirin family.</text>
</comment>
<dbReference type="InterPro" id="IPR011051">
    <property type="entry name" value="RmlC_Cupin_sf"/>
</dbReference>
<gene>
    <name evidence="6" type="ORF">CRM82_12490</name>
</gene>
<dbReference type="Gene3D" id="2.60.120.10">
    <property type="entry name" value="Jelly Rolls"/>
    <property type="match status" value="1"/>
</dbReference>
<dbReference type="EMBL" id="PDEA01000001">
    <property type="protein sequence ID" value="PEH89306.1"/>
    <property type="molecule type" value="Genomic_DNA"/>
</dbReference>
<dbReference type="InterPro" id="IPR014710">
    <property type="entry name" value="RmlC-like_jellyroll"/>
</dbReference>
<dbReference type="PANTHER" id="PTHR13903:SF8">
    <property type="entry name" value="PIRIN"/>
    <property type="match status" value="1"/>
</dbReference>
<dbReference type="PANTHER" id="PTHR13903">
    <property type="entry name" value="PIRIN-RELATED"/>
    <property type="match status" value="1"/>
</dbReference>
<reference evidence="7" key="1">
    <citation type="submission" date="2017-09" db="EMBL/GenBank/DDBJ databases">
        <title>FDA dAtabase for Regulatory Grade micrObial Sequences (FDA-ARGOS): Supporting development and validation of Infectious Disease Dx tests.</title>
        <authorList>
            <person name="Minogue T."/>
            <person name="Wolcott M."/>
            <person name="Wasieloski L."/>
            <person name="Aguilar W."/>
            <person name="Moore D."/>
            <person name="Tallon L."/>
            <person name="Sadzewicz L."/>
            <person name="Ott S."/>
            <person name="Zhao X."/>
            <person name="Nagaraj S."/>
            <person name="Vavikolanu K."/>
            <person name="Aluvathingal J."/>
            <person name="Nadendla S."/>
            <person name="Sichtig H."/>
        </authorList>
    </citation>
    <scope>NUCLEOTIDE SEQUENCE [LARGE SCALE GENOMIC DNA]</scope>
    <source>
        <strain evidence="7">FDAARGOS_394</strain>
    </source>
</reference>
<dbReference type="InterPro" id="IPR003829">
    <property type="entry name" value="Pirin_N_dom"/>
</dbReference>
<dbReference type="Pfam" id="PF05726">
    <property type="entry name" value="Pirin_C"/>
    <property type="match status" value="1"/>
</dbReference>
<keyword evidence="2" id="KW-0479">Metal-binding</keyword>
<dbReference type="InterPro" id="IPR008778">
    <property type="entry name" value="Pirin_C_dom"/>
</dbReference>
<feature type="domain" description="Pirin N-terminal" evidence="4">
    <location>
        <begin position="25"/>
        <end position="124"/>
    </location>
</feature>
<feature type="binding site" evidence="2">
    <location>
        <position position="62"/>
    </location>
    <ligand>
        <name>Fe cation</name>
        <dbReference type="ChEBI" id="CHEBI:24875"/>
    </ligand>
</feature>
<dbReference type="AlphaFoldDB" id="A0A2A7UVS7"/>
<dbReference type="Pfam" id="PF02678">
    <property type="entry name" value="Pirin"/>
    <property type="match status" value="1"/>
</dbReference>
<keyword evidence="2" id="KW-0408">Iron</keyword>
<feature type="binding site" evidence="2">
    <location>
        <position position="106"/>
    </location>
    <ligand>
        <name>Fe cation</name>
        <dbReference type="ChEBI" id="CHEBI:24875"/>
    </ligand>
</feature>
<comment type="cofactor">
    <cofactor evidence="2">
        <name>Fe cation</name>
        <dbReference type="ChEBI" id="CHEBI:24875"/>
    </cofactor>
    <text evidence="2">Binds 1 Fe cation per subunit.</text>
</comment>
<dbReference type="SUPFAM" id="SSF51182">
    <property type="entry name" value="RmlC-like cupins"/>
    <property type="match status" value="1"/>
</dbReference>
<evidence type="ECO:0000313" key="7">
    <source>
        <dbReference type="Proteomes" id="UP000220246"/>
    </source>
</evidence>
<dbReference type="Proteomes" id="UP000220246">
    <property type="component" value="Unassembled WGS sequence"/>
</dbReference>
<accession>A0A2A7UVS7</accession>
<feature type="binding site" evidence="2">
    <location>
        <position position="108"/>
    </location>
    <ligand>
        <name>Fe cation</name>
        <dbReference type="ChEBI" id="CHEBI:24875"/>
    </ligand>
</feature>
<feature type="domain" description="Pirin C-terminal" evidence="5">
    <location>
        <begin position="190"/>
        <end position="278"/>
    </location>
</feature>
<dbReference type="PIRSF" id="PIRSF006232">
    <property type="entry name" value="Pirin"/>
    <property type="match status" value="1"/>
</dbReference>
<evidence type="ECO:0000256" key="3">
    <source>
        <dbReference type="RuleBase" id="RU003457"/>
    </source>
</evidence>
<evidence type="ECO:0000259" key="5">
    <source>
        <dbReference type="Pfam" id="PF05726"/>
    </source>
</evidence>
<dbReference type="STRING" id="1219032.GCA_001515545_01194"/>
<dbReference type="CDD" id="cd02909">
    <property type="entry name" value="cupin_pirin_N"/>
    <property type="match status" value="1"/>
</dbReference>
<dbReference type="InterPro" id="IPR012093">
    <property type="entry name" value="Pirin"/>
</dbReference>
<sequence length="299" mass="31829">MTDHTALEIQRIAPRSSDLGEGLMVARTLPSRARRMVGAWCFLDHIGPTHFADGQGLHVGAHPHTRLQTFTWMIEGEILHRDSLGNEQVIRPGQVNLMTAGHGISHTEDSAQPGQRLHAAQLWIALPDAVAECPPDFAHYPDLPQWNDAQAPAVRCALMAGQYAGHTAPTAVHSPLLGLELRNTGSTPVTVALALAPGFEHGLMALEGGFTLAGQDFAMDELAYVAPGPDQAALQLAPGARVLLLGGTPLGEAVTMWWNFVGPDLASIRGYRAEWEAASPRFGSVPGGEGRRIAAPALP</sequence>
<dbReference type="GeneID" id="80801430"/>
<protein>
    <submittedName>
        <fullName evidence="6">Pirin family protein</fullName>
    </submittedName>
</protein>
<evidence type="ECO:0000313" key="6">
    <source>
        <dbReference type="EMBL" id="PEH89306.1"/>
    </source>
</evidence>
<dbReference type="RefSeq" id="WP_066534392.1">
    <property type="nucleotide sequence ID" value="NZ_JAOCGV010000008.1"/>
</dbReference>